<evidence type="ECO:0000313" key="3">
    <source>
        <dbReference type="Proteomes" id="UP000032210"/>
    </source>
</evidence>
<feature type="compositionally biased region" description="Basic and acidic residues" evidence="1">
    <location>
        <begin position="33"/>
        <end position="49"/>
    </location>
</feature>
<dbReference type="AlphaFoldDB" id="A0A0D0TK94"/>
<reference evidence="2 3" key="1">
    <citation type="submission" date="2015-01" db="EMBL/GenBank/DDBJ databases">
        <title>Genome sequence of the beneficial rhizobacterium Pseudomonas fluorescens 2-79.</title>
        <authorList>
            <person name="Thuermer A."/>
            <person name="Daniel R."/>
        </authorList>
    </citation>
    <scope>NUCLEOTIDE SEQUENCE [LARGE SCALE GENOMIC DNA]</scope>
    <source>
        <strain evidence="2 3">2-79</strain>
    </source>
</reference>
<dbReference type="PATRIC" id="fig|294.125.peg.958"/>
<organism evidence="2 3">
    <name type="scientific">Pseudomonas fluorescens</name>
    <dbReference type="NCBI Taxonomy" id="294"/>
    <lineage>
        <taxon>Bacteria</taxon>
        <taxon>Pseudomonadati</taxon>
        <taxon>Pseudomonadota</taxon>
        <taxon>Gammaproteobacteria</taxon>
        <taxon>Pseudomonadales</taxon>
        <taxon>Pseudomonadaceae</taxon>
        <taxon>Pseudomonas</taxon>
    </lineage>
</organism>
<evidence type="ECO:0000256" key="1">
    <source>
        <dbReference type="SAM" id="MobiDB-lite"/>
    </source>
</evidence>
<feature type="compositionally biased region" description="Polar residues" evidence="1">
    <location>
        <begin position="53"/>
        <end position="76"/>
    </location>
</feature>
<gene>
    <name evidence="2" type="ORF">PFLU3_09320</name>
</gene>
<proteinExistence type="predicted"/>
<name>A0A0D0TK94_PSEFL</name>
<evidence type="ECO:0000313" key="2">
    <source>
        <dbReference type="EMBL" id="KIR23581.1"/>
    </source>
</evidence>
<protein>
    <submittedName>
        <fullName evidence="2">Uncharacterized protein</fullName>
    </submittedName>
</protein>
<accession>A0A0D0TK94</accession>
<dbReference type="EMBL" id="JXCQ01000006">
    <property type="protein sequence ID" value="KIR23581.1"/>
    <property type="molecule type" value="Genomic_DNA"/>
</dbReference>
<comment type="caution">
    <text evidence="2">The sequence shown here is derived from an EMBL/GenBank/DDBJ whole genome shotgun (WGS) entry which is preliminary data.</text>
</comment>
<dbReference type="Proteomes" id="UP000032210">
    <property type="component" value="Unassembled WGS sequence"/>
</dbReference>
<sequence>MPTDQAEVVSEYMSVKFVAELSAQCTTTGASDKGTEDGAGHSSERDTEWTGHGANSSASLAACQRSTDATSGTANRTDGCRNFHGLVEGGDFGGMTARALQ</sequence>
<feature type="region of interest" description="Disordered" evidence="1">
    <location>
        <begin position="26"/>
        <end position="80"/>
    </location>
</feature>